<evidence type="ECO:0000313" key="14">
    <source>
        <dbReference type="Ensembl" id="ENSPSIP00000000574.1"/>
    </source>
</evidence>
<evidence type="ECO:0000256" key="2">
    <source>
        <dbReference type="ARBA" id="ARBA00004651"/>
    </source>
</evidence>
<evidence type="ECO:0000256" key="6">
    <source>
        <dbReference type="ARBA" id="ARBA00022949"/>
    </source>
</evidence>
<organism evidence="14 15">
    <name type="scientific">Pelodiscus sinensis</name>
    <name type="common">Chinese softshell turtle</name>
    <name type="synonym">Trionyx sinensis</name>
    <dbReference type="NCBI Taxonomy" id="13735"/>
    <lineage>
        <taxon>Eukaryota</taxon>
        <taxon>Metazoa</taxon>
        <taxon>Chordata</taxon>
        <taxon>Craniata</taxon>
        <taxon>Vertebrata</taxon>
        <taxon>Euteleostomi</taxon>
        <taxon>Archelosauria</taxon>
        <taxon>Testudinata</taxon>
        <taxon>Testudines</taxon>
        <taxon>Cryptodira</taxon>
        <taxon>Trionychia</taxon>
        <taxon>Trionychidae</taxon>
        <taxon>Pelodiscus</taxon>
    </lineage>
</organism>
<evidence type="ECO:0000256" key="5">
    <source>
        <dbReference type="ARBA" id="ARBA00022868"/>
    </source>
</evidence>
<dbReference type="GO" id="GO:0007267">
    <property type="term" value="P:cell-cell signaling"/>
    <property type="evidence" value="ECO:0007669"/>
    <property type="project" value="TreeGrafter"/>
</dbReference>
<dbReference type="Proteomes" id="UP000007267">
    <property type="component" value="Unassembled WGS sequence"/>
</dbReference>
<accession>K7EXR4</accession>
<proteinExistence type="inferred from homology"/>
<feature type="compositionally biased region" description="Basic and acidic residues" evidence="10">
    <location>
        <begin position="464"/>
        <end position="473"/>
    </location>
</feature>
<dbReference type="OMA" id="MFMQAIA"/>
<dbReference type="PROSITE" id="PS00408">
    <property type="entry name" value="CONNEXINS_2"/>
    <property type="match status" value="1"/>
</dbReference>
<keyword evidence="8 11" id="KW-0472">Membrane</keyword>
<keyword evidence="3" id="KW-1003">Cell membrane</keyword>
<evidence type="ECO:0000256" key="9">
    <source>
        <dbReference type="RuleBase" id="RU000630"/>
    </source>
</evidence>
<dbReference type="InterPro" id="IPR013092">
    <property type="entry name" value="Connexin_N"/>
</dbReference>
<evidence type="ECO:0000313" key="15">
    <source>
        <dbReference type="Proteomes" id="UP000007267"/>
    </source>
</evidence>
<reference evidence="15" key="2">
    <citation type="journal article" date="2013" name="Nat. Genet.">
        <title>The draft genomes of soft-shell turtle and green sea turtle yield insights into the development and evolution of the turtle-specific body plan.</title>
        <authorList>
            <person name="Wang Z."/>
            <person name="Pascual-Anaya J."/>
            <person name="Zadissa A."/>
            <person name="Li W."/>
            <person name="Niimura Y."/>
            <person name="Huang Z."/>
            <person name="Li C."/>
            <person name="White S."/>
            <person name="Xiong Z."/>
            <person name="Fang D."/>
            <person name="Wang B."/>
            <person name="Ming Y."/>
            <person name="Chen Y."/>
            <person name="Zheng Y."/>
            <person name="Kuraku S."/>
            <person name="Pignatelli M."/>
            <person name="Herrero J."/>
            <person name="Beal K."/>
            <person name="Nozawa M."/>
            <person name="Li Q."/>
            <person name="Wang J."/>
            <person name="Zhang H."/>
            <person name="Yu L."/>
            <person name="Shigenobu S."/>
            <person name="Wang J."/>
            <person name="Liu J."/>
            <person name="Flicek P."/>
            <person name="Searle S."/>
            <person name="Wang J."/>
            <person name="Kuratani S."/>
            <person name="Yin Y."/>
            <person name="Aken B."/>
            <person name="Zhang G."/>
            <person name="Irie N."/>
        </authorList>
    </citation>
    <scope>NUCLEOTIDE SEQUENCE [LARGE SCALE GENOMIC DNA]</scope>
    <source>
        <strain evidence="15">Daiwa-1</strain>
    </source>
</reference>
<evidence type="ECO:0000256" key="4">
    <source>
        <dbReference type="ARBA" id="ARBA00022692"/>
    </source>
</evidence>
<feature type="domain" description="Connexin cysteine-rich" evidence="13">
    <location>
        <begin position="167"/>
        <end position="233"/>
    </location>
</feature>
<dbReference type="PROSITE" id="PS00407">
    <property type="entry name" value="CONNEXINS_1"/>
    <property type="match status" value="1"/>
</dbReference>
<evidence type="ECO:0000256" key="11">
    <source>
        <dbReference type="SAM" id="Phobius"/>
    </source>
</evidence>
<comment type="subcellular location">
    <subcellularLocation>
        <location evidence="1">Cell junction</location>
        <location evidence="1">Gap junction</location>
    </subcellularLocation>
    <subcellularLocation>
        <location evidence="2 9">Cell membrane</location>
        <topology evidence="2 9">Multi-pass membrane protein</topology>
    </subcellularLocation>
</comment>
<feature type="transmembrane region" description="Helical" evidence="11">
    <location>
        <begin position="20"/>
        <end position="41"/>
    </location>
</feature>
<reference evidence="15" key="1">
    <citation type="submission" date="2011-10" db="EMBL/GenBank/DDBJ databases">
        <authorList>
            <consortium name="Soft-shell Turtle Genome Consortium"/>
        </authorList>
    </citation>
    <scope>NUCLEOTIDE SEQUENCE [LARGE SCALE GENOMIC DNA]</scope>
    <source>
        <strain evidence="15">Daiwa-1</strain>
    </source>
</reference>
<feature type="transmembrane region" description="Helical" evidence="11">
    <location>
        <begin position="211"/>
        <end position="231"/>
    </location>
</feature>
<keyword evidence="4 9" id="KW-0812">Transmembrane</keyword>
<feature type="region of interest" description="Disordered" evidence="10">
    <location>
        <begin position="314"/>
        <end position="347"/>
    </location>
</feature>
<comment type="function">
    <text evidence="9">One gap junction consists of a cluster of closely packed pairs of transmembrane channels, the connexons, through which materials of low MW diffuse from one cell to a neighboring cell.</text>
</comment>
<feature type="compositionally biased region" description="Polar residues" evidence="10">
    <location>
        <begin position="479"/>
        <end position="497"/>
    </location>
</feature>
<feature type="compositionally biased region" description="Polar residues" evidence="10">
    <location>
        <begin position="504"/>
        <end position="513"/>
    </location>
</feature>
<dbReference type="InterPro" id="IPR019570">
    <property type="entry name" value="Connexin_CCC"/>
</dbReference>
<comment type="similarity">
    <text evidence="9">Belongs to the connexin family.</text>
</comment>
<feature type="compositionally biased region" description="Basic and acidic residues" evidence="10">
    <location>
        <begin position="324"/>
        <end position="335"/>
    </location>
</feature>
<evidence type="ECO:0000259" key="12">
    <source>
        <dbReference type="SMART" id="SM00037"/>
    </source>
</evidence>
<evidence type="ECO:0000256" key="7">
    <source>
        <dbReference type="ARBA" id="ARBA00022989"/>
    </source>
</evidence>
<dbReference type="InterPro" id="IPR000500">
    <property type="entry name" value="Connexin"/>
</dbReference>
<dbReference type="Pfam" id="PF00029">
    <property type="entry name" value="Connexin"/>
    <property type="match status" value="1"/>
</dbReference>
<feature type="compositionally biased region" description="Polar residues" evidence="10">
    <location>
        <begin position="314"/>
        <end position="323"/>
    </location>
</feature>
<dbReference type="SMART" id="SM01089">
    <property type="entry name" value="Connexin_CCC"/>
    <property type="match status" value="1"/>
</dbReference>
<sequence length="513" mass="57519">MGDWNFLGGILEEVHIHSTIIGKVWLTILFIFRMLVLGVAAEDVWNDEQSEFICNTEQPGCRNVCYDQAFPISLIRYWVLQVIFVSSPSLVYMGHALYRLRALEKERQKKKAQVRMELEGVELEMIEDRRRLERELRQLEQRKLNKAPLRGSLLCTYVIHIFTRSAVEIAFMIGQYLLYGFQLDPLYKCEREPCPNIVDCFISRPTEKTVFILFMQSIAIVSLFLNILEIVHLGVKKIKKGLCGPDKSRDDFDDFYVSKSKKNSVIPHSYMGTCATPQKIHPSAPISYTMLMEKQIGTAVRDVLHSSSAFQSLKNNHTENSNNRIHDERESKLPDEMPTNTLDCPPRNTCSNNNDGLNKVFGTEINGCQQHDEKKHGMHSNLVAAPGLCLGSLSELTSGSSLQPDMTSTISVNCVRKLRGVSSPWNCSTVVESEGSPTESPSTNSNRGQDSFSGSIAQGLSSTDLRKISRPDTPDSLGELSSESKQGRNCESPQALSPSRRMSLASNASSRRA</sequence>
<dbReference type="PANTHER" id="PTHR11984">
    <property type="entry name" value="CONNEXIN"/>
    <property type="match status" value="1"/>
</dbReference>
<evidence type="ECO:0000259" key="13">
    <source>
        <dbReference type="SMART" id="SM01089"/>
    </source>
</evidence>
<gene>
    <name evidence="14" type="primary">GJA9</name>
</gene>
<protein>
    <recommendedName>
        <fullName evidence="9">Gap junction protein</fullName>
    </recommendedName>
</protein>
<keyword evidence="6" id="KW-0965">Cell junction</keyword>
<reference evidence="14" key="3">
    <citation type="submission" date="2025-08" db="UniProtKB">
        <authorList>
            <consortium name="Ensembl"/>
        </authorList>
    </citation>
    <scope>IDENTIFICATION</scope>
</reference>
<dbReference type="PANTHER" id="PTHR11984:SF60">
    <property type="entry name" value="GAP JUNCTION ALPHA-9 PROTEIN"/>
    <property type="match status" value="1"/>
</dbReference>
<evidence type="ECO:0000256" key="10">
    <source>
        <dbReference type="SAM" id="MobiDB-lite"/>
    </source>
</evidence>
<dbReference type="HOGENOM" id="CLU_037388_1_1_1"/>
<dbReference type="GO" id="GO:0005243">
    <property type="term" value="F:gap junction channel activity"/>
    <property type="evidence" value="ECO:0007669"/>
    <property type="project" value="TreeGrafter"/>
</dbReference>
<dbReference type="EMBL" id="AGCU01160141">
    <property type="status" value="NOT_ANNOTATED_CDS"/>
    <property type="molecule type" value="Genomic_DNA"/>
</dbReference>
<dbReference type="SMART" id="SM00037">
    <property type="entry name" value="CNX"/>
    <property type="match status" value="1"/>
</dbReference>
<feature type="compositionally biased region" description="Polar residues" evidence="10">
    <location>
        <begin position="447"/>
        <end position="463"/>
    </location>
</feature>
<dbReference type="FunFam" id="1.20.1440.80:FF:000001">
    <property type="entry name" value="Gap junction alpha-1"/>
    <property type="match status" value="1"/>
</dbReference>
<keyword evidence="15" id="KW-1185">Reference proteome</keyword>
<comment type="subunit">
    <text evidence="9">A connexon is composed of a hexamer of connexins.</text>
</comment>
<name>K7EXR4_PELSI</name>
<feature type="compositionally biased region" description="Low complexity" evidence="10">
    <location>
        <begin position="428"/>
        <end position="446"/>
    </location>
</feature>
<dbReference type="Ensembl" id="ENSPSIT00000000574.1">
    <property type="protein sequence ID" value="ENSPSIP00000000574.1"/>
    <property type="gene ID" value="ENSPSIG00000000575.1"/>
</dbReference>
<keyword evidence="7 11" id="KW-1133">Transmembrane helix</keyword>
<reference evidence="14" key="4">
    <citation type="submission" date="2025-09" db="UniProtKB">
        <authorList>
            <consortium name="Ensembl"/>
        </authorList>
    </citation>
    <scope>IDENTIFICATION</scope>
</reference>
<dbReference type="InterPro" id="IPR038359">
    <property type="entry name" value="Connexin_N_sf"/>
</dbReference>
<dbReference type="GO" id="GO:0005922">
    <property type="term" value="C:connexin complex"/>
    <property type="evidence" value="ECO:0007669"/>
    <property type="project" value="InterPro"/>
</dbReference>
<dbReference type="AlphaFoldDB" id="K7EXR4"/>
<dbReference type="GeneTree" id="ENSGT01150000286954"/>
<dbReference type="eggNOG" id="ENOG502QQPH">
    <property type="taxonomic scope" value="Eukaryota"/>
</dbReference>
<feature type="compositionally biased region" description="Polar residues" evidence="10">
    <location>
        <begin position="338"/>
        <end position="347"/>
    </location>
</feature>
<keyword evidence="5 9" id="KW-0303">Gap junction</keyword>
<dbReference type="InterPro" id="IPR017990">
    <property type="entry name" value="Connexin_CS"/>
</dbReference>
<dbReference type="PRINTS" id="PR00206">
    <property type="entry name" value="CONNEXIN"/>
</dbReference>
<evidence type="ECO:0000256" key="1">
    <source>
        <dbReference type="ARBA" id="ARBA00004610"/>
    </source>
</evidence>
<evidence type="ECO:0000256" key="3">
    <source>
        <dbReference type="ARBA" id="ARBA00022475"/>
    </source>
</evidence>
<evidence type="ECO:0000256" key="8">
    <source>
        <dbReference type="ARBA" id="ARBA00023136"/>
    </source>
</evidence>
<feature type="region of interest" description="Disordered" evidence="10">
    <location>
        <begin position="427"/>
        <end position="513"/>
    </location>
</feature>
<feature type="domain" description="Connexin N-terminal" evidence="12">
    <location>
        <begin position="43"/>
        <end position="76"/>
    </location>
</feature>
<dbReference type="Gene3D" id="1.20.1440.80">
    <property type="entry name" value="Gap junction channel protein cysteine-rich domain"/>
    <property type="match status" value="1"/>
</dbReference>